<dbReference type="Proteomes" id="UP001596220">
    <property type="component" value="Unassembled WGS sequence"/>
</dbReference>
<gene>
    <name evidence="1" type="ORF">ACFP3R_22410</name>
</gene>
<evidence type="ECO:0000313" key="2">
    <source>
        <dbReference type="Proteomes" id="UP001596220"/>
    </source>
</evidence>
<comment type="caution">
    <text evidence="1">The sequence shown here is derived from an EMBL/GenBank/DDBJ whole genome shotgun (WGS) entry which is preliminary data.</text>
</comment>
<name>A0ABW1P908_9PSEU</name>
<sequence>MMVVHSLRRILAALAVLAGLTVVLGVPATAAAEGGTATARVFQAPYGRP</sequence>
<protein>
    <submittedName>
        <fullName evidence="1">Uncharacterized protein</fullName>
    </submittedName>
</protein>
<proteinExistence type="predicted"/>
<keyword evidence="2" id="KW-1185">Reference proteome</keyword>
<evidence type="ECO:0000313" key="1">
    <source>
        <dbReference type="EMBL" id="MFC6092031.1"/>
    </source>
</evidence>
<dbReference type="EMBL" id="JBHSQO010000024">
    <property type="protein sequence ID" value="MFC6092031.1"/>
    <property type="molecule type" value="Genomic_DNA"/>
</dbReference>
<dbReference type="RefSeq" id="WP_380638325.1">
    <property type="nucleotide sequence ID" value="NZ_JBHSQO010000024.1"/>
</dbReference>
<organism evidence="1 2">
    <name type="scientific">Saccharothrix lopnurensis</name>
    <dbReference type="NCBI Taxonomy" id="1670621"/>
    <lineage>
        <taxon>Bacteria</taxon>
        <taxon>Bacillati</taxon>
        <taxon>Actinomycetota</taxon>
        <taxon>Actinomycetes</taxon>
        <taxon>Pseudonocardiales</taxon>
        <taxon>Pseudonocardiaceae</taxon>
        <taxon>Saccharothrix</taxon>
    </lineage>
</organism>
<reference evidence="2" key="1">
    <citation type="journal article" date="2019" name="Int. J. Syst. Evol. Microbiol.">
        <title>The Global Catalogue of Microorganisms (GCM) 10K type strain sequencing project: providing services to taxonomists for standard genome sequencing and annotation.</title>
        <authorList>
            <consortium name="The Broad Institute Genomics Platform"/>
            <consortium name="The Broad Institute Genome Sequencing Center for Infectious Disease"/>
            <person name="Wu L."/>
            <person name="Ma J."/>
        </authorList>
    </citation>
    <scope>NUCLEOTIDE SEQUENCE [LARGE SCALE GENOMIC DNA]</scope>
    <source>
        <strain evidence="2">CGMCC 4.7246</strain>
    </source>
</reference>
<accession>A0ABW1P908</accession>